<evidence type="ECO:0000256" key="1">
    <source>
        <dbReference type="SAM" id="Phobius"/>
    </source>
</evidence>
<keyword evidence="1" id="KW-0472">Membrane</keyword>
<evidence type="ECO:0000313" key="3">
    <source>
        <dbReference type="Proteomes" id="UP000256329"/>
    </source>
</evidence>
<accession>A0A3D8P6J4</accession>
<protein>
    <recommendedName>
        <fullName evidence="4">DUF4367 domain-containing protein</fullName>
    </recommendedName>
</protein>
<comment type="caution">
    <text evidence="2">The sequence shown here is derived from an EMBL/GenBank/DDBJ whole genome shotgun (WGS) entry which is preliminary data.</text>
</comment>
<evidence type="ECO:0008006" key="4">
    <source>
        <dbReference type="Google" id="ProtNLM"/>
    </source>
</evidence>
<reference evidence="2 3" key="1">
    <citation type="submission" date="2018-08" db="EMBL/GenBank/DDBJ databases">
        <title>Form III RuBisCO-mediated autotrophy in Thermodesulfobium bacteria.</title>
        <authorList>
            <person name="Toshchakov S.V."/>
            <person name="Kublanov I.V."/>
            <person name="Frolov E."/>
            <person name="Bonch-Osmolovskaya E.A."/>
            <person name="Tourova T.P."/>
            <person name="Chernych N.A."/>
            <person name="Lebedinsky A.V."/>
        </authorList>
    </citation>
    <scope>NUCLEOTIDE SEQUENCE [LARGE SCALE GENOMIC DNA]</scope>
    <source>
        <strain evidence="2 3">SR</strain>
    </source>
</reference>
<keyword evidence="1" id="KW-0812">Transmembrane</keyword>
<keyword evidence="3" id="KW-1185">Reference proteome</keyword>
<organism evidence="2 3">
    <name type="scientific">Ammonifex thiophilus</name>
    <dbReference type="NCBI Taxonomy" id="444093"/>
    <lineage>
        <taxon>Bacteria</taxon>
        <taxon>Bacillati</taxon>
        <taxon>Bacillota</taxon>
        <taxon>Clostridia</taxon>
        <taxon>Thermoanaerobacterales</taxon>
        <taxon>Thermoanaerobacteraceae</taxon>
        <taxon>Ammonifex</taxon>
    </lineage>
</organism>
<evidence type="ECO:0000313" key="2">
    <source>
        <dbReference type="EMBL" id="RDV84217.1"/>
    </source>
</evidence>
<name>A0A3D8P6J4_9THEO</name>
<sequence length="288" mass="32499">MDQNPFDPLEERLRRLLRREAEEVRLGRERAAEIVVAALQRRRRARWKKGLVAAAAAFVLLFGALLSIFPQFRAWAEMHIMHPMLAFTYRYVRVEDSGIGYLVMEKRGEWGKASERVESTDTLLHDLESGGGKILKKERWLETPTPDNLAQAEAQLGFPVRSPTRLPPGWSLLALDWARNEISGRGHAMLTFGPRSGDPQLRLFITNYSPLAGEQRPEGEEVQKTEVNGKVAYLVRVPRSRVGADGKVVPVPPMNVLEWEFGGVFFTLIDLEGAFSPEELREIAASVK</sequence>
<dbReference type="AlphaFoldDB" id="A0A3D8P6J4"/>
<proteinExistence type="predicted"/>
<gene>
    <name evidence="2" type="ORF">DXX99_02605</name>
</gene>
<keyword evidence="1" id="KW-1133">Transmembrane helix</keyword>
<dbReference type="Proteomes" id="UP000256329">
    <property type="component" value="Unassembled WGS sequence"/>
</dbReference>
<dbReference type="EMBL" id="QSLN01000002">
    <property type="protein sequence ID" value="RDV84217.1"/>
    <property type="molecule type" value="Genomic_DNA"/>
</dbReference>
<feature type="transmembrane region" description="Helical" evidence="1">
    <location>
        <begin position="50"/>
        <end position="69"/>
    </location>
</feature>